<dbReference type="Gene3D" id="3.40.630.170">
    <property type="match status" value="1"/>
</dbReference>
<feature type="domain" description="Peptidase A1" evidence="10">
    <location>
        <begin position="473"/>
        <end position="781"/>
    </location>
</feature>
<keyword evidence="5 7" id="KW-0012">Acyltransferase</keyword>
<feature type="compositionally biased region" description="Basic residues" evidence="9">
    <location>
        <begin position="13"/>
        <end position="23"/>
    </location>
</feature>
<proteinExistence type="inferred from homology"/>
<dbReference type="Pfam" id="PF02799">
    <property type="entry name" value="NMT_C"/>
    <property type="match status" value="1"/>
</dbReference>
<evidence type="ECO:0000259" key="10">
    <source>
        <dbReference type="PROSITE" id="PS51767"/>
    </source>
</evidence>
<keyword evidence="6" id="KW-0378">Hydrolase</keyword>
<dbReference type="EC" id="2.3.1.97" evidence="3 7"/>
<evidence type="ECO:0000313" key="11">
    <source>
        <dbReference type="EMBL" id="KAG5453672.1"/>
    </source>
</evidence>
<evidence type="ECO:0000256" key="4">
    <source>
        <dbReference type="ARBA" id="ARBA00022679"/>
    </source>
</evidence>
<dbReference type="PROSITE" id="PS00976">
    <property type="entry name" value="NMT_2"/>
    <property type="match status" value="1"/>
</dbReference>
<dbReference type="SUPFAM" id="SSF50630">
    <property type="entry name" value="Acid proteases"/>
    <property type="match status" value="1"/>
</dbReference>
<evidence type="ECO:0000256" key="3">
    <source>
        <dbReference type="ARBA" id="ARBA00012923"/>
    </source>
</evidence>
<feature type="region of interest" description="Disordered" evidence="9">
    <location>
        <begin position="1"/>
        <end position="45"/>
    </location>
</feature>
<evidence type="ECO:0000313" key="12">
    <source>
        <dbReference type="Proteomes" id="UP000286415"/>
    </source>
</evidence>
<dbReference type="GO" id="GO:0005737">
    <property type="term" value="C:cytoplasm"/>
    <property type="evidence" value="ECO:0007669"/>
    <property type="project" value="TreeGrafter"/>
</dbReference>
<comment type="catalytic activity">
    <reaction evidence="7">
        <text>N-terminal glycyl-[protein] + tetradecanoyl-CoA = N-tetradecanoylglycyl-[protein] + CoA + H(+)</text>
        <dbReference type="Rhea" id="RHEA:15521"/>
        <dbReference type="Rhea" id="RHEA-COMP:12666"/>
        <dbReference type="Rhea" id="RHEA-COMP:12667"/>
        <dbReference type="ChEBI" id="CHEBI:15378"/>
        <dbReference type="ChEBI" id="CHEBI:57287"/>
        <dbReference type="ChEBI" id="CHEBI:57385"/>
        <dbReference type="ChEBI" id="CHEBI:64723"/>
        <dbReference type="ChEBI" id="CHEBI:133050"/>
        <dbReference type="EC" id="2.3.1.97"/>
    </reaction>
</comment>
<dbReference type="PRINTS" id="PR00792">
    <property type="entry name" value="PEPSIN"/>
</dbReference>
<feature type="compositionally biased region" description="Polar residues" evidence="9">
    <location>
        <begin position="1"/>
        <end position="10"/>
    </location>
</feature>
<accession>A0A8T1MXR6</accession>
<dbReference type="PANTHER" id="PTHR11377:SF5">
    <property type="entry name" value="GLYCYLPEPTIDE N-TETRADECANOYLTRANSFERASE"/>
    <property type="match status" value="1"/>
</dbReference>
<dbReference type="GO" id="GO:0006508">
    <property type="term" value="P:proteolysis"/>
    <property type="evidence" value="ECO:0007669"/>
    <property type="project" value="UniProtKB-KW"/>
</dbReference>
<comment type="function">
    <text evidence="7">Adds a myristoyl group to the N-terminal glycine residue of certain cellular proteins.</text>
</comment>
<dbReference type="PROSITE" id="PS51767">
    <property type="entry name" value="PEPTIDASE_A1"/>
    <property type="match status" value="1"/>
</dbReference>
<dbReference type="InterPro" id="IPR000903">
    <property type="entry name" value="NMT"/>
</dbReference>
<dbReference type="EMBL" id="NIRI02000010">
    <property type="protein sequence ID" value="KAG5453672.1"/>
    <property type="molecule type" value="Genomic_DNA"/>
</dbReference>
<name>A0A8T1MXR6_CLOSI</name>
<comment type="caution">
    <text evidence="11">The sequence shown here is derived from an EMBL/GenBank/DDBJ whole genome shotgun (WGS) entry which is preliminary data.</text>
</comment>
<dbReference type="InterPro" id="IPR022676">
    <property type="entry name" value="NMT_N"/>
</dbReference>
<reference evidence="11 12" key="2">
    <citation type="journal article" date="2021" name="Genomics">
        <title>High-quality reference genome for Clonorchis sinensis.</title>
        <authorList>
            <person name="Young N.D."/>
            <person name="Stroehlein A.J."/>
            <person name="Kinkar L."/>
            <person name="Wang T."/>
            <person name="Sohn W.M."/>
            <person name="Chang B.C.H."/>
            <person name="Kaur P."/>
            <person name="Weisz D."/>
            <person name="Dudchenko O."/>
            <person name="Aiden E.L."/>
            <person name="Korhonen P.K."/>
            <person name="Gasser R.B."/>
        </authorList>
    </citation>
    <scope>NUCLEOTIDE SEQUENCE [LARGE SCALE GENOMIC DNA]</scope>
    <source>
        <strain evidence="11">Cs-k2</strain>
    </source>
</reference>
<dbReference type="Proteomes" id="UP000286415">
    <property type="component" value="Unassembled WGS sequence"/>
</dbReference>
<dbReference type="InterPro" id="IPR001461">
    <property type="entry name" value="Aspartic_peptidase_A1"/>
</dbReference>
<organism evidence="11 12">
    <name type="scientific">Clonorchis sinensis</name>
    <name type="common">Chinese liver fluke</name>
    <dbReference type="NCBI Taxonomy" id="79923"/>
    <lineage>
        <taxon>Eukaryota</taxon>
        <taxon>Metazoa</taxon>
        <taxon>Spiralia</taxon>
        <taxon>Lophotrochozoa</taxon>
        <taxon>Platyhelminthes</taxon>
        <taxon>Trematoda</taxon>
        <taxon>Digenea</taxon>
        <taxon>Opisthorchiida</taxon>
        <taxon>Opisthorchiata</taxon>
        <taxon>Opisthorchiidae</taxon>
        <taxon>Clonorchis</taxon>
    </lineage>
</organism>
<dbReference type="InterPro" id="IPR001969">
    <property type="entry name" value="Aspartic_peptidase_AS"/>
</dbReference>
<evidence type="ECO:0000256" key="6">
    <source>
        <dbReference type="RuleBase" id="RU000454"/>
    </source>
</evidence>
<dbReference type="GO" id="GO:0004190">
    <property type="term" value="F:aspartic-type endopeptidase activity"/>
    <property type="evidence" value="ECO:0007669"/>
    <property type="project" value="UniProtKB-KW"/>
</dbReference>
<dbReference type="Pfam" id="PF00026">
    <property type="entry name" value="Asp"/>
    <property type="match status" value="2"/>
</dbReference>
<dbReference type="FunFam" id="3.40.630.170:FF:000001">
    <property type="entry name" value="Glycylpeptide N-tetradecanoyltransferase"/>
    <property type="match status" value="1"/>
</dbReference>
<dbReference type="OrthoDB" id="60315at2759"/>
<dbReference type="PROSITE" id="PS00141">
    <property type="entry name" value="ASP_PROTEASE"/>
    <property type="match status" value="2"/>
</dbReference>
<dbReference type="PANTHER" id="PTHR11377">
    <property type="entry name" value="N-MYRISTOYL TRANSFERASE"/>
    <property type="match status" value="1"/>
</dbReference>
<gene>
    <name evidence="11" type="ORF">CSKR_105770</name>
</gene>
<dbReference type="PROSITE" id="PS00975">
    <property type="entry name" value="NMT_1"/>
    <property type="match status" value="1"/>
</dbReference>
<reference evidence="11 12" key="1">
    <citation type="journal article" date="2018" name="Biotechnol. Adv.">
        <title>Improved genomic resources and new bioinformatic workflow for the carcinogenic parasite Clonorchis sinensis: Biotechnological implications.</title>
        <authorList>
            <person name="Wang D."/>
            <person name="Korhonen P.K."/>
            <person name="Gasser R.B."/>
            <person name="Young N.D."/>
        </authorList>
    </citation>
    <scope>NUCLEOTIDE SEQUENCE [LARGE SCALE GENOMIC DNA]</scope>
    <source>
        <strain evidence="11">Cs-k2</strain>
    </source>
</reference>
<dbReference type="Pfam" id="PF01233">
    <property type="entry name" value="NMT"/>
    <property type="match status" value="1"/>
</dbReference>
<evidence type="ECO:0000256" key="2">
    <source>
        <dbReference type="ARBA" id="ARBA00009469"/>
    </source>
</evidence>
<comment type="similarity">
    <text evidence="2 8">Belongs to the NMT family.</text>
</comment>
<evidence type="ECO:0000256" key="8">
    <source>
        <dbReference type="RuleBase" id="RU004178"/>
    </source>
</evidence>
<dbReference type="InterPro" id="IPR022678">
    <property type="entry name" value="NMT_CS"/>
</dbReference>
<keyword evidence="6" id="KW-0064">Aspartyl protease</keyword>
<protein>
    <recommendedName>
        <fullName evidence="3 7">Glycylpeptide N-tetradecanoyltransferase</fullName>
        <ecNumber evidence="3 7">2.3.1.97</ecNumber>
    </recommendedName>
</protein>
<keyword evidence="12" id="KW-1185">Reference proteome</keyword>
<evidence type="ECO:0000256" key="1">
    <source>
        <dbReference type="ARBA" id="ARBA00007447"/>
    </source>
</evidence>
<evidence type="ECO:0000256" key="7">
    <source>
        <dbReference type="RuleBase" id="RU000586"/>
    </source>
</evidence>
<evidence type="ECO:0000256" key="9">
    <source>
        <dbReference type="SAM" id="MobiDB-lite"/>
    </source>
</evidence>
<sequence>MSSLPENTQTSKNKSKRSHKKKPTPTDPEQQPKQEQPGLAESGDVTQIDGQGKLALLDNGVNEKLLKRLTTAMLVSGADSLRAGDTKEKKCKEDYQFWRTQPVPDLNEDISENCCIEPDKPHEAIRKEPYSVPGGFSWCEISLNDDAQLQELYDLLYENYVEDDDHLFRFDYSKHFLKWALQPPGWHPDWHVGLRVNKSEKLVGFIAAIPCNLQIYEKSKQLVEINFLCVHKKLRSKRMAPVLIREVTRRVHLRGLFQALYTSGALLPKPVVTCRYWHRPLNPRKLLECGFSHLTRNMTLQRTIKLYRLPEATMVKGFRQLVKADVPQVWTLVSKFLAQYKLHPNFSQDEFEHFFLPREDIVNSFVVENDEKVITDFCSYYVLPSSVMKSQQHSTLRAAYSFYNAATVTPWPALIQDMLIVAKQLKFDVFNALDLMENKKFLEQLKFGIGDGNLHYYLYNWRCPVAEPHQDRYYAIIGLGTDPQELKVLIDTGSSVLWVPSTECDRGAWTTNNKFNQTASTTYQSLEGATFEISYPPNVVKGIVGKDSLQCHKNLSFSCDTLPVPSCYATEESTKAGILPGCPNLDKGSREAEVGFEPRTFRIAVGDEVIFQGENRVLVDSGTSFTFGPKTEVVAINKHLGQEEAHNGVYIIDCRRILNFPSVKFSGGNSTLTLSPREYIFRGSCQLSIKLSSCNTLSAAVVPIEGSTRAGILPGCSSLDRGSREAEAGFEPQAFWSRGQLCFSSFAYRVGIKESFWRFGSALNRMFYTIYDKEEDRVAENSSTTLDRFRPSWGSSGRRSPRVSVNLMFYLNPNCTVFEKYTHLHINLVFARDSSGTQLNSPFVMSRKTRFVCKRNTRLTETRGLRLPDEPQEGRNRSWAVEEFSTTSSVVYYEYTCIAISRVS</sequence>
<comment type="similarity">
    <text evidence="1 6">Belongs to the peptidase A1 family.</text>
</comment>
<dbReference type="InterPro" id="IPR022677">
    <property type="entry name" value="NMT_C"/>
</dbReference>
<keyword evidence="6" id="KW-0645">Protease</keyword>
<dbReference type="InterPro" id="IPR033121">
    <property type="entry name" value="PEPTIDASE_A1"/>
</dbReference>
<dbReference type="InterPro" id="IPR016181">
    <property type="entry name" value="Acyl_CoA_acyltransferase"/>
</dbReference>
<dbReference type="SUPFAM" id="SSF55729">
    <property type="entry name" value="Acyl-CoA N-acyltransferases (Nat)"/>
    <property type="match status" value="2"/>
</dbReference>
<dbReference type="AlphaFoldDB" id="A0A8T1MXR6"/>
<dbReference type="Gene3D" id="2.40.70.10">
    <property type="entry name" value="Acid Proteases"/>
    <property type="match status" value="2"/>
</dbReference>
<dbReference type="GO" id="GO:0004379">
    <property type="term" value="F:glycylpeptide N-tetradecanoyltransferase activity"/>
    <property type="evidence" value="ECO:0007669"/>
    <property type="project" value="UniProtKB-EC"/>
</dbReference>
<evidence type="ECO:0000256" key="5">
    <source>
        <dbReference type="ARBA" id="ARBA00023315"/>
    </source>
</evidence>
<keyword evidence="4 7" id="KW-0808">Transferase</keyword>
<dbReference type="InterPro" id="IPR021109">
    <property type="entry name" value="Peptidase_aspartic_dom_sf"/>
</dbReference>